<dbReference type="InterPro" id="IPR007110">
    <property type="entry name" value="Ig-like_dom"/>
</dbReference>
<evidence type="ECO:0000313" key="4">
    <source>
        <dbReference type="EMBL" id="KAJ8036049.1"/>
    </source>
</evidence>
<dbReference type="InterPro" id="IPR013783">
    <property type="entry name" value="Ig-like_fold"/>
</dbReference>
<dbReference type="InterPro" id="IPR003961">
    <property type="entry name" value="FN3_dom"/>
</dbReference>
<evidence type="ECO:0000313" key="5">
    <source>
        <dbReference type="Proteomes" id="UP001152320"/>
    </source>
</evidence>
<feature type="signal peptide" evidence="1">
    <location>
        <begin position="1"/>
        <end position="23"/>
    </location>
</feature>
<dbReference type="PROSITE" id="PS50835">
    <property type="entry name" value="IG_LIKE"/>
    <property type="match status" value="1"/>
</dbReference>
<dbReference type="OrthoDB" id="10039395at2759"/>
<dbReference type="Pfam" id="PF13895">
    <property type="entry name" value="Ig_2"/>
    <property type="match status" value="1"/>
</dbReference>
<dbReference type="AlphaFoldDB" id="A0A9Q1C0S7"/>
<keyword evidence="5" id="KW-1185">Reference proteome</keyword>
<feature type="domain" description="Ig-like" evidence="2">
    <location>
        <begin position="29"/>
        <end position="83"/>
    </location>
</feature>
<gene>
    <name evidence="4" type="ORF">HOLleu_19912</name>
</gene>
<dbReference type="EMBL" id="JAIZAY010000009">
    <property type="protein sequence ID" value="KAJ8036049.1"/>
    <property type="molecule type" value="Genomic_DNA"/>
</dbReference>
<evidence type="ECO:0000256" key="1">
    <source>
        <dbReference type="SAM" id="SignalP"/>
    </source>
</evidence>
<proteinExistence type="predicted"/>
<accession>A0A9Q1C0S7</accession>
<reference evidence="4" key="1">
    <citation type="submission" date="2021-10" db="EMBL/GenBank/DDBJ databases">
        <title>Tropical sea cucumber genome reveals ecological adaptation and Cuvierian tubules defense mechanism.</title>
        <authorList>
            <person name="Chen T."/>
        </authorList>
    </citation>
    <scope>NUCLEOTIDE SEQUENCE</scope>
    <source>
        <strain evidence="4">Nanhai2018</strain>
        <tissue evidence="4">Muscle</tissue>
    </source>
</reference>
<dbReference type="Proteomes" id="UP001152320">
    <property type="component" value="Chromosome 9"/>
</dbReference>
<feature type="domain" description="Fibronectin type-III" evidence="3">
    <location>
        <begin position="306"/>
        <end position="415"/>
    </location>
</feature>
<dbReference type="Gene3D" id="2.60.40.10">
    <property type="entry name" value="Immunoglobulins"/>
    <property type="match status" value="2"/>
</dbReference>
<dbReference type="SUPFAM" id="SSF48726">
    <property type="entry name" value="Immunoglobulin"/>
    <property type="match status" value="1"/>
</dbReference>
<evidence type="ECO:0000259" key="3">
    <source>
        <dbReference type="PROSITE" id="PS50853"/>
    </source>
</evidence>
<sequence length="421" mass="47761">MVKTKALLLIAAWFGAFFSSTGAYIYQPVTRGGDITLRCPVEATNPNCGTISWSKDGEIVENQTEITYTLYALEFEDSRNYSCNNCGNVEEFEVKVGERPSRPPLPVCRNSPNTTIWCFAPLSDVTLDRMCLHVYSISRFGSKRRIKRNCEPHNQQLNASIDLDYYIAYRYELEVIVRNDFGQSSSKGSYDLSQNVIPEKPLNITLETTGSISFEGSFELPNSWKTASYLEYKYQVTHDNNTKTLWDYSSNTRTVNFQFRLDEAPKPYSSVCVQVKIKFGYILSNSWSNYGDKSCNYTESAAPSRSPENFHVSTTDIQDGVYRNVIFTWSPPPEEHRNGVIEENLLVVEEVNQGCKPREISNENLTAHTTQFSISDTLKADRTYVAKLSAWTNKGGSPLAFLVLAPFSKGYCPEILEIERR</sequence>
<dbReference type="CDD" id="cd00063">
    <property type="entry name" value="FN3"/>
    <property type="match status" value="1"/>
</dbReference>
<dbReference type="InterPro" id="IPR036179">
    <property type="entry name" value="Ig-like_dom_sf"/>
</dbReference>
<name>A0A9Q1C0S7_HOLLE</name>
<dbReference type="PROSITE" id="PS50853">
    <property type="entry name" value="FN3"/>
    <property type="match status" value="1"/>
</dbReference>
<dbReference type="SUPFAM" id="SSF49265">
    <property type="entry name" value="Fibronectin type III"/>
    <property type="match status" value="1"/>
</dbReference>
<evidence type="ECO:0000259" key="2">
    <source>
        <dbReference type="PROSITE" id="PS50835"/>
    </source>
</evidence>
<keyword evidence="1" id="KW-0732">Signal</keyword>
<protein>
    <recommendedName>
        <fullName evidence="6">Fibronectin type-III domain-containing protein</fullName>
    </recommendedName>
</protein>
<comment type="caution">
    <text evidence="4">The sequence shown here is derived from an EMBL/GenBank/DDBJ whole genome shotgun (WGS) entry which is preliminary data.</text>
</comment>
<organism evidence="4 5">
    <name type="scientific">Holothuria leucospilota</name>
    <name type="common">Black long sea cucumber</name>
    <name type="synonym">Mertensiothuria leucospilota</name>
    <dbReference type="NCBI Taxonomy" id="206669"/>
    <lineage>
        <taxon>Eukaryota</taxon>
        <taxon>Metazoa</taxon>
        <taxon>Echinodermata</taxon>
        <taxon>Eleutherozoa</taxon>
        <taxon>Echinozoa</taxon>
        <taxon>Holothuroidea</taxon>
        <taxon>Aspidochirotacea</taxon>
        <taxon>Aspidochirotida</taxon>
        <taxon>Holothuriidae</taxon>
        <taxon>Holothuria</taxon>
    </lineage>
</organism>
<feature type="chain" id="PRO_5040454574" description="Fibronectin type-III domain-containing protein" evidence="1">
    <location>
        <begin position="24"/>
        <end position="421"/>
    </location>
</feature>
<evidence type="ECO:0008006" key="6">
    <source>
        <dbReference type="Google" id="ProtNLM"/>
    </source>
</evidence>
<dbReference type="InterPro" id="IPR036116">
    <property type="entry name" value="FN3_sf"/>
</dbReference>